<comment type="caution">
    <text evidence="1">The sequence shown here is derived from an EMBL/GenBank/DDBJ whole genome shotgun (WGS) entry which is preliminary data.</text>
</comment>
<protein>
    <submittedName>
        <fullName evidence="1">Uncharacterized protein</fullName>
    </submittedName>
</protein>
<gene>
    <name evidence="1" type="ORF">E2562_033976</name>
</gene>
<dbReference type="OrthoDB" id="10383745at2759"/>
<dbReference type="Proteomes" id="UP000479710">
    <property type="component" value="Unassembled WGS sequence"/>
</dbReference>
<dbReference type="AlphaFoldDB" id="A0A6G1C1R1"/>
<proteinExistence type="predicted"/>
<evidence type="ECO:0000313" key="1">
    <source>
        <dbReference type="EMBL" id="KAF0894100.1"/>
    </source>
</evidence>
<name>A0A6G1C1R1_9ORYZ</name>
<sequence length="132" mass="13963">MPSMPCMMMPSCAAQNTRKHTNSSGAAPRPGIGASSGWYVLSLDGRRRNTARPLIQDSMPNHPWPTSTRMTIGKFALRTPDAARASTGNGSPCITIGAAVSTSETSMTRLAKATVAMPCSADMPRSTRLPAR</sequence>
<evidence type="ECO:0000313" key="2">
    <source>
        <dbReference type="Proteomes" id="UP000479710"/>
    </source>
</evidence>
<keyword evidence="2" id="KW-1185">Reference proteome</keyword>
<accession>A0A6G1C1R1</accession>
<reference evidence="1 2" key="1">
    <citation type="submission" date="2019-11" db="EMBL/GenBank/DDBJ databases">
        <title>Whole genome sequence of Oryza granulata.</title>
        <authorList>
            <person name="Li W."/>
        </authorList>
    </citation>
    <scope>NUCLEOTIDE SEQUENCE [LARGE SCALE GENOMIC DNA]</scope>
    <source>
        <strain evidence="2">cv. Menghai</strain>
        <tissue evidence="1">Leaf</tissue>
    </source>
</reference>
<organism evidence="1 2">
    <name type="scientific">Oryza meyeriana var. granulata</name>
    <dbReference type="NCBI Taxonomy" id="110450"/>
    <lineage>
        <taxon>Eukaryota</taxon>
        <taxon>Viridiplantae</taxon>
        <taxon>Streptophyta</taxon>
        <taxon>Embryophyta</taxon>
        <taxon>Tracheophyta</taxon>
        <taxon>Spermatophyta</taxon>
        <taxon>Magnoliopsida</taxon>
        <taxon>Liliopsida</taxon>
        <taxon>Poales</taxon>
        <taxon>Poaceae</taxon>
        <taxon>BOP clade</taxon>
        <taxon>Oryzoideae</taxon>
        <taxon>Oryzeae</taxon>
        <taxon>Oryzinae</taxon>
        <taxon>Oryza</taxon>
        <taxon>Oryza meyeriana</taxon>
    </lineage>
</organism>
<dbReference type="EMBL" id="SPHZ02000011">
    <property type="protein sequence ID" value="KAF0894100.1"/>
    <property type="molecule type" value="Genomic_DNA"/>
</dbReference>